<dbReference type="EMBL" id="JAGTJJ010000078">
    <property type="protein sequence ID" value="MDC3988633.1"/>
    <property type="molecule type" value="Genomic_DNA"/>
</dbReference>
<evidence type="ECO:0000313" key="4">
    <source>
        <dbReference type="EMBL" id="MDC3988633.1"/>
    </source>
</evidence>
<dbReference type="PANTHER" id="PTHR34220">
    <property type="entry name" value="SENSOR HISTIDINE KINASE YPDA"/>
    <property type="match status" value="1"/>
</dbReference>
<feature type="coiled-coil region" evidence="1">
    <location>
        <begin position="151"/>
        <end position="185"/>
    </location>
</feature>
<feature type="transmembrane region" description="Helical" evidence="2">
    <location>
        <begin position="125"/>
        <end position="149"/>
    </location>
</feature>
<dbReference type="GO" id="GO:0016020">
    <property type="term" value="C:membrane"/>
    <property type="evidence" value="ECO:0007669"/>
    <property type="project" value="InterPro"/>
</dbReference>
<feature type="transmembrane region" description="Helical" evidence="2">
    <location>
        <begin position="20"/>
        <end position="39"/>
    </location>
</feature>
<organism evidence="4 5">
    <name type="scientific">Polyangium jinanense</name>
    <dbReference type="NCBI Taxonomy" id="2829994"/>
    <lineage>
        <taxon>Bacteria</taxon>
        <taxon>Pseudomonadati</taxon>
        <taxon>Myxococcota</taxon>
        <taxon>Polyangia</taxon>
        <taxon>Polyangiales</taxon>
        <taxon>Polyangiaceae</taxon>
        <taxon>Polyangium</taxon>
    </lineage>
</organism>
<dbReference type="Proteomes" id="UP001151081">
    <property type="component" value="Unassembled WGS sequence"/>
</dbReference>
<comment type="caution">
    <text evidence="4">The sequence shown here is derived from an EMBL/GenBank/DDBJ whole genome shotgun (WGS) entry which is preliminary data.</text>
</comment>
<evidence type="ECO:0000256" key="2">
    <source>
        <dbReference type="SAM" id="Phobius"/>
    </source>
</evidence>
<name>A0A9X3XGE9_9BACT</name>
<dbReference type="SUPFAM" id="SSF55874">
    <property type="entry name" value="ATPase domain of HSP90 chaperone/DNA topoisomerase II/histidine kinase"/>
    <property type="match status" value="1"/>
</dbReference>
<dbReference type="SMART" id="SM00387">
    <property type="entry name" value="HATPase_c"/>
    <property type="match status" value="1"/>
</dbReference>
<evidence type="ECO:0000256" key="1">
    <source>
        <dbReference type="SAM" id="Coils"/>
    </source>
</evidence>
<sequence>MREPDNVVSTSPLYTQFFGWRRWAVGTAVVFGVMVLQILPSAVSRQPESDIALRITFLLVTIPLLMFALSASFHWATRRRLASGRTLLVSLLVAAVVGATSTLAIVYVALSFPSLGMQPERRAPYSILAAFGVVYGLIMCAVWALAFVYPFAAEDARLRALETEKLKLEAEKLRAAAELAHLRAQLEPHFLLNTLNAIAGLVTQDPREARRLLACLGDLLRDALHDADEMQTLDEEIAWLRRYADILESRHAGSLRFQWEIESPAENALLPRLLLQPLVENAVKHGALRRRGGGGTVLVRAVVTPAENEAAARLVCTIEDNGPGIPQAPPRSGAFGLRSVRRRLELKYEGAALRLESSPEGTRSIVELPCFLAEKQPRPATYVEVT</sequence>
<keyword evidence="4" id="KW-0808">Transferase</keyword>
<feature type="domain" description="Histidine kinase/HSP90-like ATPase" evidence="3">
    <location>
        <begin position="266"/>
        <end position="372"/>
    </location>
</feature>
<feature type="transmembrane region" description="Helical" evidence="2">
    <location>
        <begin position="87"/>
        <end position="113"/>
    </location>
</feature>
<accession>A0A9X3XGE9</accession>
<dbReference type="InterPro" id="IPR010559">
    <property type="entry name" value="Sig_transdc_His_kin_internal"/>
</dbReference>
<protein>
    <submittedName>
        <fullName evidence="4">Histidine kinase</fullName>
    </submittedName>
</protein>
<dbReference type="AlphaFoldDB" id="A0A9X3XGE9"/>
<dbReference type="GO" id="GO:0000155">
    <property type="term" value="F:phosphorelay sensor kinase activity"/>
    <property type="evidence" value="ECO:0007669"/>
    <property type="project" value="InterPro"/>
</dbReference>
<evidence type="ECO:0000313" key="5">
    <source>
        <dbReference type="Proteomes" id="UP001151081"/>
    </source>
</evidence>
<dbReference type="InterPro" id="IPR050640">
    <property type="entry name" value="Bact_2-comp_sensor_kinase"/>
</dbReference>
<keyword evidence="1" id="KW-0175">Coiled coil</keyword>
<dbReference type="Gene3D" id="3.30.565.10">
    <property type="entry name" value="Histidine kinase-like ATPase, C-terminal domain"/>
    <property type="match status" value="1"/>
</dbReference>
<keyword evidence="2" id="KW-0812">Transmembrane</keyword>
<gene>
    <name evidence="4" type="ORF">KEG57_49665</name>
</gene>
<feature type="transmembrane region" description="Helical" evidence="2">
    <location>
        <begin position="51"/>
        <end position="75"/>
    </location>
</feature>
<keyword evidence="4" id="KW-0418">Kinase</keyword>
<proteinExistence type="predicted"/>
<dbReference type="InterPro" id="IPR003594">
    <property type="entry name" value="HATPase_dom"/>
</dbReference>
<dbReference type="PANTHER" id="PTHR34220:SF7">
    <property type="entry name" value="SENSOR HISTIDINE KINASE YPDA"/>
    <property type="match status" value="1"/>
</dbReference>
<keyword evidence="2" id="KW-0472">Membrane</keyword>
<keyword evidence="5" id="KW-1185">Reference proteome</keyword>
<dbReference type="RefSeq" id="WP_272459848.1">
    <property type="nucleotide sequence ID" value="NZ_JAGTJJ010000078.1"/>
</dbReference>
<keyword evidence="2" id="KW-1133">Transmembrane helix</keyword>
<dbReference type="Pfam" id="PF02518">
    <property type="entry name" value="HATPase_c"/>
    <property type="match status" value="1"/>
</dbReference>
<reference evidence="4 5" key="1">
    <citation type="submission" date="2021-04" db="EMBL/GenBank/DDBJ databases">
        <title>Genome analysis of Polyangium sp.</title>
        <authorList>
            <person name="Li Y."/>
            <person name="Wang J."/>
        </authorList>
    </citation>
    <scope>NUCLEOTIDE SEQUENCE [LARGE SCALE GENOMIC DNA]</scope>
    <source>
        <strain evidence="4 5">SDU14</strain>
    </source>
</reference>
<dbReference type="InterPro" id="IPR036890">
    <property type="entry name" value="HATPase_C_sf"/>
</dbReference>
<dbReference type="Pfam" id="PF06580">
    <property type="entry name" value="His_kinase"/>
    <property type="match status" value="1"/>
</dbReference>
<evidence type="ECO:0000259" key="3">
    <source>
        <dbReference type="SMART" id="SM00387"/>
    </source>
</evidence>